<keyword evidence="2" id="KW-0808">Transferase</keyword>
<protein>
    <submittedName>
        <fullName evidence="2">Prt</fullName>
        <ecNumber evidence="2">2.4.2.-</ecNumber>
    </submittedName>
</protein>
<evidence type="ECO:0000259" key="1">
    <source>
        <dbReference type="Pfam" id="PF00156"/>
    </source>
</evidence>
<evidence type="ECO:0000313" key="2">
    <source>
        <dbReference type="EMBL" id="KEI69232.1"/>
    </source>
</evidence>
<name>A0A073CMT5_PLAA1</name>
<dbReference type="InterPro" id="IPR000836">
    <property type="entry name" value="PRTase_dom"/>
</dbReference>
<dbReference type="Pfam" id="PF00156">
    <property type="entry name" value="Pribosyltran"/>
    <property type="match status" value="1"/>
</dbReference>
<dbReference type="HOGENOM" id="CLU_083583_0_0_3"/>
<dbReference type="eggNOG" id="COG1926">
    <property type="taxonomic scope" value="Bacteria"/>
</dbReference>
<evidence type="ECO:0000313" key="3">
    <source>
        <dbReference type="Proteomes" id="UP000027395"/>
    </source>
</evidence>
<reference evidence="2 3" key="1">
    <citation type="journal article" date="2014" name="Appl. Environ. Microbiol.">
        <title>Elucidation of insertion elements encoded on plasmids and in vitro construction of shuttle vectors from the toxic cyanobacterium Planktothrix.</title>
        <authorList>
            <person name="Christiansen G."/>
            <person name="Goesmann A."/>
            <person name="Kurmayer R."/>
        </authorList>
    </citation>
    <scope>NUCLEOTIDE SEQUENCE [LARGE SCALE GENOMIC DNA]</scope>
    <source>
        <strain evidence="2 3">NIVA-CYA 126/8</strain>
    </source>
</reference>
<gene>
    <name evidence="2" type="primary">prt</name>
    <name evidence="2" type="ORF">A19Y_4600</name>
</gene>
<accession>A0A073CMT5</accession>
<dbReference type="AlphaFoldDB" id="A0A073CMT5"/>
<dbReference type="EC" id="2.4.2.-" evidence="2"/>
<dbReference type="Gene3D" id="3.30.1310.20">
    <property type="entry name" value="PRTase-like"/>
    <property type="match status" value="1"/>
</dbReference>
<proteinExistence type="predicted"/>
<dbReference type="EMBL" id="CM002803">
    <property type="protein sequence ID" value="KEI69232.1"/>
    <property type="molecule type" value="Genomic_DNA"/>
</dbReference>
<sequence length="246" mass="27138">MGISEVATLHSNSHHRDDAKAGDKQIMLFTPIFKDRTQAGEELAKEILLQMSLEHPNRDTKMVVYALPRGGVPVAVPIAKGLHAPLSVIVAKKITFPDNPELALGAVTSDGHVLWSKRKPLDLQLQQRMLEQAQTKAQQGWEQLSPACPDVNPHGALALIVDDGIATGMTMAVAAKALKAHHPLAIWICVPVAPLELIPSMQQWGDRIIVLETPDPFFNVGRFYQQFEQVETETALSDLQQQTWLQ</sequence>
<dbReference type="SUPFAM" id="SSF53271">
    <property type="entry name" value="PRTase-like"/>
    <property type="match status" value="1"/>
</dbReference>
<dbReference type="GO" id="GO:0016757">
    <property type="term" value="F:glycosyltransferase activity"/>
    <property type="evidence" value="ECO:0007669"/>
    <property type="project" value="UniProtKB-KW"/>
</dbReference>
<keyword evidence="3" id="KW-1185">Reference proteome</keyword>
<dbReference type="CDD" id="cd06223">
    <property type="entry name" value="PRTases_typeI"/>
    <property type="match status" value="1"/>
</dbReference>
<feature type="domain" description="Phosphoribosyltransferase" evidence="1">
    <location>
        <begin position="39"/>
        <end position="195"/>
    </location>
</feature>
<dbReference type="Proteomes" id="UP000027395">
    <property type="component" value="Chromosome"/>
</dbReference>
<dbReference type="InterPro" id="IPR029057">
    <property type="entry name" value="PRTase-like"/>
</dbReference>
<dbReference type="Gene3D" id="3.40.50.2020">
    <property type="match status" value="1"/>
</dbReference>
<organism evidence="2 3">
    <name type="scientific">Planktothrix agardhii (strain NIVA-CYA 126/8)</name>
    <dbReference type="NCBI Taxonomy" id="388467"/>
    <lineage>
        <taxon>Bacteria</taxon>
        <taxon>Bacillati</taxon>
        <taxon>Cyanobacteriota</taxon>
        <taxon>Cyanophyceae</taxon>
        <taxon>Oscillatoriophycideae</taxon>
        <taxon>Oscillatoriales</taxon>
        <taxon>Microcoleaceae</taxon>
        <taxon>Planktothrix</taxon>
    </lineage>
</organism>
<dbReference type="PATRIC" id="fig|388467.6.peg.4541"/>
<keyword evidence="2" id="KW-0328">Glycosyltransferase</keyword>
<dbReference type="STRING" id="388467.A19Y_4600"/>